<evidence type="ECO:0000256" key="7">
    <source>
        <dbReference type="ARBA" id="ARBA00022679"/>
    </source>
</evidence>
<evidence type="ECO:0000256" key="14">
    <source>
        <dbReference type="ARBA" id="ARBA00023317"/>
    </source>
</evidence>
<protein>
    <recommendedName>
        <fullName evidence="6 16">Pyruvate kinase</fullName>
        <ecNumber evidence="6 16">2.7.1.40</ecNumber>
    </recommendedName>
</protein>
<dbReference type="Proteomes" id="UP000310158">
    <property type="component" value="Unassembled WGS sequence"/>
</dbReference>
<gene>
    <name evidence="21" type="ORF">EW146_g3415</name>
</gene>
<evidence type="ECO:0000256" key="13">
    <source>
        <dbReference type="ARBA" id="ARBA00023152"/>
    </source>
</evidence>
<dbReference type="PRINTS" id="PR01050">
    <property type="entry name" value="PYRUVTKNASE"/>
</dbReference>
<keyword evidence="22" id="KW-1185">Reference proteome</keyword>
<dbReference type="Gene3D" id="3.90.550.20">
    <property type="match status" value="1"/>
</dbReference>
<dbReference type="InterPro" id="IPR015806">
    <property type="entry name" value="Pyrv_Knase_insert_dom_sf"/>
</dbReference>
<dbReference type="OrthoDB" id="108365at2759"/>
<dbReference type="SUPFAM" id="SSF50800">
    <property type="entry name" value="PK beta-barrel domain-like"/>
    <property type="match status" value="1"/>
</dbReference>
<evidence type="ECO:0000256" key="5">
    <source>
        <dbReference type="ARBA" id="ARBA00011881"/>
    </source>
</evidence>
<dbReference type="GO" id="GO:0000287">
    <property type="term" value="F:magnesium ion binding"/>
    <property type="evidence" value="ECO:0007669"/>
    <property type="project" value="InterPro"/>
</dbReference>
<comment type="cofactor">
    <cofactor evidence="2">
        <name>K(+)</name>
        <dbReference type="ChEBI" id="CHEBI:29103"/>
    </cofactor>
</comment>
<dbReference type="SUPFAM" id="SSF52935">
    <property type="entry name" value="PK C-terminal domain-like"/>
    <property type="match status" value="1"/>
</dbReference>
<evidence type="ECO:0000256" key="16">
    <source>
        <dbReference type="RuleBase" id="RU000504"/>
    </source>
</evidence>
<dbReference type="EC" id="2.7.1.40" evidence="6 16"/>
<dbReference type="PANTHER" id="PTHR11817">
    <property type="entry name" value="PYRUVATE KINASE"/>
    <property type="match status" value="1"/>
</dbReference>
<dbReference type="EMBL" id="SGPL01000113">
    <property type="protein sequence ID" value="THH17407.1"/>
    <property type="molecule type" value="Genomic_DNA"/>
</dbReference>
<dbReference type="GO" id="GO:0005524">
    <property type="term" value="F:ATP binding"/>
    <property type="evidence" value="ECO:0007669"/>
    <property type="project" value="UniProtKB-KW"/>
</dbReference>
<organism evidence="21 22">
    <name type="scientific">Bondarzewia mesenterica</name>
    <dbReference type="NCBI Taxonomy" id="1095465"/>
    <lineage>
        <taxon>Eukaryota</taxon>
        <taxon>Fungi</taxon>
        <taxon>Dikarya</taxon>
        <taxon>Basidiomycota</taxon>
        <taxon>Agaricomycotina</taxon>
        <taxon>Agaricomycetes</taxon>
        <taxon>Russulales</taxon>
        <taxon>Bondarzewiaceae</taxon>
        <taxon>Bondarzewia</taxon>
    </lineage>
</organism>
<keyword evidence="18" id="KW-0812">Transmembrane</keyword>
<keyword evidence="11" id="KW-0067">ATP-binding</keyword>
<comment type="similarity">
    <text evidence="4 16">Belongs to the pyruvate kinase family.</text>
</comment>
<dbReference type="NCBIfam" id="NF004491">
    <property type="entry name" value="PRK05826.1"/>
    <property type="match status" value="1"/>
</dbReference>
<comment type="pathway">
    <text evidence="3 16">Carbohydrate degradation; glycolysis; pyruvate from D-glyceraldehyde 3-phosphate: step 5/5.</text>
</comment>
<comment type="subunit">
    <text evidence="5">Homotetramer.</text>
</comment>
<dbReference type="PROSITE" id="PS00110">
    <property type="entry name" value="PYRUVATE_KINASE"/>
    <property type="match status" value="1"/>
</dbReference>
<evidence type="ECO:0000256" key="15">
    <source>
        <dbReference type="ARBA" id="ARBA00048152"/>
    </source>
</evidence>
<evidence type="ECO:0000256" key="10">
    <source>
        <dbReference type="ARBA" id="ARBA00022777"/>
    </source>
</evidence>
<evidence type="ECO:0000256" key="9">
    <source>
        <dbReference type="ARBA" id="ARBA00022741"/>
    </source>
</evidence>
<dbReference type="InterPro" id="IPR015813">
    <property type="entry name" value="Pyrv/PenolPyrv_kinase-like_dom"/>
</dbReference>
<evidence type="ECO:0000256" key="2">
    <source>
        <dbReference type="ARBA" id="ARBA00001958"/>
    </source>
</evidence>
<feature type="compositionally biased region" description="Polar residues" evidence="17">
    <location>
        <begin position="1065"/>
        <end position="1074"/>
    </location>
</feature>
<keyword evidence="12 16" id="KW-0460">Magnesium</keyword>
<dbReference type="FunFam" id="3.40.1380.20:FF:000001">
    <property type="entry name" value="Pyruvate kinase"/>
    <property type="match status" value="1"/>
</dbReference>
<keyword evidence="10 16" id="KW-0418">Kinase</keyword>
<feature type="transmembrane region" description="Helical" evidence="18">
    <location>
        <begin position="660"/>
        <end position="677"/>
    </location>
</feature>
<dbReference type="InterPro" id="IPR029044">
    <property type="entry name" value="Nucleotide-diphossugar_trans"/>
</dbReference>
<name>A0A4S4LZ45_9AGAM</name>
<evidence type="ECO:0000256" key="1">
    <source>
        <dbReference type="ARBA" id="ARBA00001946"/>
    </source>
</evidence>
<evidence type="ECO:0000256" key="4">
    <source>
        <dbReference type="ARBA" id="ARBA00008663"/>
    </source>
</evidence>
<evidence type="ECO:0000256" key="18">
    <source>
        <dbReference type="SAM" id="Phobius"/>
    </source>
</evidence>
<dbReference type="NCBIfam" id="TIGR01064">
    <property type="entry name" value="pyruv_kin"/>
    <property type="match status" value="1"/>
</dbReference>
<feature type="domain" description="Pyruvate kinase barrel" evidence="19">
    <location>
        <begin position="36"/>
        <end position="362"/>
    </location>
</feature>
<evidence type="ECO:0000259" key="19">
    <source>
        <dbReference type="Pfam" id="PF00224"/>
    </source>
</evidence>
<dbReference type="NCBIfam" id="NF004978">
    <property type="entry name" value="PRK06354.1"/>
    <property type="match status" value="1"/>
</dbReference>
<dbReference type="InterPro" id="IPR011037">
    <property type="entry name" value="Pyrv_Knase-like_insert_dom_sf"/>
</dbReference>
<keyword evidence="13 16" id="KW-0324">Glycolysis</keyword>
<dbReference type="GO" id="GO:0006950">
    <property type="term" value="P:response to stress"/>
    <property type="evidence" value="ECO:0007669"/>
    <property type="project" value="UniProtKB-ARBA"/>
</dbReference>
<dbReference type="InterPro" id="IPR001697">
    <property type="entry name" value="Pyr_Knase"/>
</dbReference>
<keyword evidence="18" id="KW-1133">Transmembrane helix</keyword>
<dbReference type="SUPFAM" id="SSF51621">
    <property type="entry name" value="Phosphoenolpyruvate/pyruvate domain"/>
    <property type="match status" value="1"/>
</dbReference>
<dbReference type="InterPro" id="IPR040442">
    <property type="entry name" value="Pyrv_kinase-like_dom_sf"/>
</dbReference>
<evidence type="ECO:0000256" key="8">
    <source>
        <dbReference type="ARBA" id="ARBA00022723"/>
    </source>
</evidence>
<dbReference type="Pfam" id="PF00224">
    <property type="entry name" value="PK"/>
    <property type="match status" value="1"/>
</dbReference>
<evidence type="ECO:0000256" key="11">
    <source>
        <dbReference type="ARBA" id="ARBA00022840"/>
    </source>
</evidence>
<keyword evidence="8" id="KW-0479">Metal-binding</keyword>
<evidence type="ECO:0000256" key="12">
    <source>
        <dbReference type="ARBA" id="ARBA00022842"/>
    </source>
</evidence>
<dbReference type="UniPathway" id="UPA00109">
    <property type="reaction ID" value="UER00188"/>
</dbReference>
<comment type="catalytic activity">
    <reaction evidence="15 16">
        <text>pyruvate + ATP = phosphoenolpyruvate + ADP + H(+)</text>
        <dbReference type="Rhea" id="RHEA:18157"/>
        <dbReference type="ChEBI" id="CHEBI:15361"/>
        <dbReference type="ChEBI" id="CHEBI:15378"/>
        <dbReference type="ChEBI" id="CHEBI:30616"/>
        <dbReference type="ChEBI" id="CHEBI:58702"/>
        <dbReference type="ChEBI" id="CHEBI:456216"/>
        <dbReference type="EC" id="2.7.1.40"/>
    </reaction>
</comment>
<keyword evidence="18" id="KW-0472">Membrane</keyword>
<dbReference type="SUPFAM" id="SSF53448">
    <property type="entry name" value="Nucleotide-diphospho-sugar transferases"/>
    <property type="match status" value="1"/>
</dbReference>
<dbReference type="FunFam" id="2.40.33.10:FF:000001">
    <property type="entry name" value="Pyruvate kinase"/>
    <property type="match status" value="1"/>
</dbReference>
<comment type="cofactor">
    <cofactor evidence="1">
        <name>Mg(2+)</name>
        <dbReference type="ChEBI" id="CHEBI:18420"/>
    </cofactor>
</comment>
<reference evidence="21 22" key="1">
    <citation type="submission" date="2019-02" db="EMBL/GenBank/DDBJ databases">
        <title>Genome sequencing of the rare red list fungi Bondarzewia mesenterica.</title>
        <authorList>
            <person name="Buettner E."/>
            <person name="Kellner H."/>
        </authorList>
    </citation>
    <scope>NUCLEOTIDE SEQUENCE [LARGE SCALE GENOMIC DNA]</scope>
    <source>
        <strain evidence="21 22">DSM 108281</strain>
    </source>
</reference>
<feature type="transmembrane region" description="Helical" evidence="18">
    <location>
        <begin position="547"/>
        <end position="567"/>
    </location>
</feature>
<comment type="caution">
    <text evidence="21">The sequence shown here is derived from an EMBL/GenBank/DDBJ whole genome shotgun (WGS) entry which is preliminary data.</text>
</comment>
<evidence type="ECO:0000256" key="6">
    <source>
        <dbReference type="ARBA" id="ARBA00012142"/>
    </source>
</evidence>
<accession>A0A4S4LZ45</accession>
<proteinExistence type="inferred from homology"/>
<feature type="region of interest" description="Disordered" evidence="17">
    <location>
        <begin position="1035"/>
        <end position="1081"/>
    </location>
</feature>
<dbReference type="GO" id="GO:0016301">
    <property type="term" value="F:kinase activity"/>
    <property type="evidence" value="ECO:0007669"/>
    <property type="project" value="UniProtKB-KW"/>
</dbReference>
<evidence type="ECO:0000256" key="17">
    <source>
        <dbReference type="SAM" id="MobiDB-lite"/>
    </source>
</evidence>
<dbReference type="Gene3D" id="2.40.33.10">
    <property type="entry name" value="PK beta-barrel domain-like"/>
    <property type="match status" value="1"/>
</dbReference>
<keyword evidence="14" id="KW-0670">Pyruvate</keyword>
<evidence type="ECO:0000259" key="20">
    <source>
        <dbReference type="Pfam" id="PF02887"/>
    </source>
</evidence>
<feature type="domain" description="Pyruvate kinase C-terminal" evidence="20">
    <location>
        <begin position="397"/>
        <end position="518"/>
    </location>
</feature>
<evidence type="ECO:0000313" key="21">
    <source>
        <dbReference type="EMBL" id="THH17407.1"/>
    </source>
</evidence>
<dbReference type="Gene3D" id="3.20.20.60">
    <property type="entry name" value="Phosphoenolpyruvate-binding domains"/>
    <property type="match status" value="1"/>
</dbReference>
<dbReference type="InterPro" id="IPR018209">
    <property type="entry name" value="Pyrv_Knase_AS"/>
</dbReference>
<dbReference type="InterPro" id="IPR015795">
    <property type="entry name" value="Pyrv_Knase_C"/>
</dbReference>
<dbReference type="Gene3D" id="3.40.1380.20">
    <property type="entry name" value="Pyruvate kinase, C-terminal domain"/>
    <property type="match status" value="1"/>
</dbReference>
<dbReference type="CDD" id="cd00288">
    <property type="entry name" value="Pyruvate_Kinase"/>
    <property type="match status" value="1"/>
</dbReference>
<evidence type="ECO:0000256" key="3">
    <source>
        <dbReference type="ARBA" id="ARBA00004997"/>
    </source>
</evidence>
<keyword evidence="7 16" id="KW-0808">Transferase</keyword>
<dbReference type="InterPro" id="IPR015793">
    <property type="entry name" value="Pyrv_Knase_brl"/>
</dbReference>
<dbReference type="FunFam" id="3.20.20.60:FF:000001">
    <property type="entry name" value="Pyruvate kinase"/>
    <property type="match status" value="1"/>
</dbReference>
<dbReference type="GO" id="GO:0030955">
    <property type="term" value="F:potassium ion binding"/>
    <property type="evidence" value="ECO:0007669"/>
    <property type="project" value="InterPro"/>
</dbReference>
<evidence type="ECO:0000313" key="22">
    <source>
        <dbReference type="Proteomes" id="UP000310158"/>
    </source>
</evidence>
<dbReference type="Pfam" id="PF02887">
    <property type="entry name" value="PK_C"/>
    <property type="match status" value="1"/>
</dbReference>
<keyword evidence="9" id="KW-0547">Nucleotide-binding</keyword>
<sequence>MTTFLPTDGIRSRLEWYASLNPAAAPLPTEDTKFFRKTSIIATIGPNTNSVGKLTQLRRAGVNIVRMNFSHGSYEYHQSVIDNTRKMIAADPEGRPVAIALDTKGPEIRTGVMRDGKDIPIKAGHEFIVSVDPKYSQSCDDKVLFMDYANLPKVTAPGKMIYVDDGILSLLVTSIDGNNVRVRAVNNGTLSSHKGVNLPKTEVDLPALSEKDKQDLRFGVKNGVDMIFASFIRRAQDVYDIREVLGSDGANIKIIVKIENEQGVANFDEILKATDGVMVARGDLGIEIPASQVFLAQKMMIAKCNMAGKPVIVATQMLESMTYNPRPTRAEVSDVANAVLDGADCVMLSGETAKGSYPIESVLMMAETCLLAEAAICHPPLYDEIRNVTPRPTETVETVALAAVAAAAEQNASAILVLSTSGNTARLISKYRPSVPIITVTRNQQTARQIHLHRGCYPFWYPEPRGIQSHQWQTDVDNRIRFGLRNALALNLLKHGSSVIAVQGWKGGLGHTNTMRILHVLESEASFDLLLPRLAALPFDRHGRPQAIAFASYLPPLILLFLPYYYLSRNAPQLSMSVLFSVPPRTNGYRENTKLPNGLPIFSSVVQEKLQRHSKSSSWFVPMSLHIPGVRNRRLRLFVPNPARIHQCSVSRFGKKRGPLILVLAFASLVFAMFALAKRFGTEEKQWPAPLFREDPSTLVFGREDLQKIWKWEIESGHYPSSRDIPKAVGLTSPPINPALPPKKIAKIPSRFRPPTTQVTDTIGHGPQRVYLDIQARQPNTAYPPRPVPGSVADLDVVMEHCDFSTGKYVRDCLEVLRLGGGLDNDNRLRRGKFDEWKYIYLEDGHVDRYVEPVSSTKPGFDGLIQASAPTDPNAGLTKKPRVDWDPPVELPAPLQHRPYSTLPTTCDPENPRLFHMFWTGPFTDKPYIALMSFLFTQNVRLHLHEEDPDATACRPRFWLWVNPGPAASVPNPSALHDMYEQLKSNPWASPFLHPRFKDVISFKLWNTTEQLDGIPEIKNEWRVFKDTLFNSGGNIIPVPQQEEVQKGESVPKAGGGEGSAADSPPTTTKAQQKSGDEDDMLNRLGSKSAASYDRLSVILSDMARFVLCHRFGGVYLDADSIFLRDWEELWGWKGAFAYRWSRLEKYNTAVLRMNKGSALGTFLFRTALKNGLDFHPMTVSRYTKDAYMEGLLLRLPDALFDSAWLNTEYYQRDRPPQPYLTEFVEFFETPAQTSAAPQSLGFEGFFRGAYSYHFHNFWWKPFDPARNFPDLGEPFIEGERIARMGAEGAASMSAANVTEEVKEEQVADDKRDLDWATVLKRTFESYVRGERPNMYGEWLEW</sequence>
<dbReference type="GO" id="GO:0004743">
    <property type="term" value="F:pyruvate kinase activity"/>
    <property type="evidence" value="ECO:0007669"/>
    <property type="project" value="UniProtKB-EC"/>
</dbReference>
<dbReference type="InterPro" id="IPR036918">
    <property type="entry name" value="Pyrv_Knase_C_sf"/>
</dbReference>